<dbReference type="SUPFAM" id="SSF56801">
    <property type="entry name" value="Acetyl-CoA synthetase-like"/>
    <property type="match status" value="1"/>
</dbReference>
<accession>A0ABS9L3B5</accession>
<dbReference type="InterPro" id="IPR045851">
    <property type="entry name" value="AMP-bd_C_sf"/>
</dbReference>
<proteinExistence type="predicted"/>
<dbReference type="PANTHER" id="PTHR43845:SF1">
    <property type="entry name" value="BLR5969 PROTEIN"/>
    <property type="match status" value="1"/>
</dbReference>
<evidence type="ECO:0000313" key="2">
    <source>
        <dbReference type="Proteomes" id="UP001165368"/>
    </source>
</evidence>
<dbReference type="Gene3D" id="3.40.50.12780">
    <property type="entry name" value="N-terminal domain of ligase-like"/>
    <property type="match status" value="1"/>
</dbReference>
<sequence length="447" mass="48595">MTDQLWDPEFDTKPWDELQAWQRAQLAPFLTGLAGRSPFYAARLAGIDARRAAEPQLWTQVPFTTKDDLRAGQQQAVTDNMLGDLQGVEDPEVSQVIASSGTTGAPVFFGLTEEDRLAWTDSIANMFFTAGIRKDSVVALTTGMPLVAGGMPYADAIRRIGATLVWVGGQTPARMVAITEKLKVDTIVGTASFATFFAGRCAEVLERPASELAVRTIIAGGEPGLGQEAIRGRIRSDWGATRISEVMGLGDVMSGLWGECPEGPGMHFTAGRNVYVELIDPDTGDIVEWTPGAKGEAVYTTFTRQATPVLRFRSRDHLEVLATSECACGRTAPVVRCIGRTDDMLIYKAMNVFPSAIRDVVMEGFSAEIAGPLRLRKERTEQVRFDDPIPLEIELPAGAGGPEAGDLAWRIGERVRERLRVRVAVEFVDPGTIAIGEYKNALTYARA</sequence>
<dbReference type="RefSeq" id="WP_237818286.1">
    <property type="nucleotide sequence ID" value="NZ_JAKLTQ010000002.1"/>
</dbReference>
<evidence type="ECO:0008006" key="3">
    <source>
        <dbReference type="Google" id="ProtNLM"/>
    </source>
</evidence>
<dbReference type="Proteomes" id="UP001165368">
    <property type="component" value="Unassembled WGS sequence"/>
</dbReference>
<reference evidence="1" key="1">
    <citation type="submission" date="2022-01" db="EMBL/GenBank/DDBJ databases">
        <authorList>
            <person name="Jo J.-H."/>
            <person name="Im W.-T."/>
        </authorList>
    </citation>
    <scope>NUCLEOTIDE SEQUENCE</scope>
    <source>
        <strain evidence="1">I2-34</strain>
    </source>
</reference>
<dbReference type="InterPro" id="IPR042099">
    <property type="entry name" value="ANL_N_sf"/>
</dbReference>
<comment type="caution">
    <text evidence="1">The sequence shown here is derived from an EMBL/GenBank/DDBJ whole genome shotgun (WGS) entry which is preliminary data.</text>
</comment>
<gene>
    <name evidence="1" type="ORF">LVY72_04545</name>
</gene>
<name>A0ABS9L3B5_9MICC</name>
<organism evidence="1 2">
    <name type="scientific">Arthrobacter hankyongi</name>
    <dbReference type="NCBI Taxonomy" id="2904801"/>
    <lineage>
        <taxon>Bacteria</taxon>
        <taxon>Bacillati</taxon>
        <taxon>Actinomycetota</taxon>
        <taxon>Actinomycetes</taxon>
        <taxon>Micrococcales</taxon>
        <taxon>Micrococcaceae</taxon>
        <taxon>Arthrobacter</taxon>
    </lineage>
</organism>
<dbReference type="EMBL" id="JAKLTQ010000002">
    <property type="protein sequence ID" value="MCG2621180.1"/>
    <property type="molecule type" value="Genomic_DNA"/>
</dbReference>
<keyword evidence="2" id="KW-1185">Reference proteome</keyword>
<protein>
    <recommendedName>
        <fullName evidence="3">Phenylacetate-CoA ligase</fullName>
    </recommendedName>
</protein>
<dbReference type="Gene3D" id="3.30.300.30">
    <property type="match status" value="1"/>
</dbReference>
<evidence type="ECO:0000313" key="1">
    <source>
        <dbReference type="EMBL" id="MCG2621180.1"/>
    </source>
</evidence>
<dbReference type="PANTHER" id="PTHR43845">
    <property type="entry name" value="BLR5969 PROTEIN"/>
    <property type="match status" value="1"/>
</dbReference>